<dbReference type="GO" id="GO:0051959">
    <property type="term" value="F:dynein light intermediate chain binding"/>
    <property type="evidence" value="ECO:0007669"/>
    <property type="project" value="TreeGrafter"/>
</dbReference>
<keyword evidence="2" id="KW-0963">Cytoplasm</keyword>
<evidence type="ECO:0000259" key="5">
    <source>
        <dbReference type="Pfam" id="PF05622"/>
    </source>
</evidence>
<dbReference type="InterPro" id="IPR043936">
    <property type="entry name" value="HOOK_N"/>
</dbReference>
<feature type="coiled-coil region" evidence="4">
    <location>
        <begin position="486"/>
        <end position="556"/>
    </location>
</feature>
<dbReference type="Gene3D" id="1.10.418.10">
    <property type="entry name" value="Calponin-like domain"/>
    <property type="match status" value="1"/>
</dbReference>
<dbReference type="SUPFAM" id="SSF116907">
    <property type="entry name" value="Hook domain"/>
    <property type="match status" value="1"/>
</dbReference>
<evidence type="ECO:0008006" key="9">
    <source>
        <dbReference type="Google" id="ProtNLM"/>
    </source>
</evidence>
<dbReference type="GO" id="GO:0005815">
    <property type="term" value="C:microtubule organizing center"/>
    <property type="evidence" value="ECO:0007669"/>
    <property type="project" value="TreeGrafter"/>
</dbReference>
<dbReference type="Pfam" id="PF05622">
    <property type="entry name" value="HOOK"/>
    <property type="match status" value="1"/>
</dbReference>
<reference evidence="7" key="1">
    <citation type="submission" date="2023-08" db="EMBL/GenBank/DDBJ databases">
        <authorList>
            <person name="Audoor S."/>
            <person name="Bilcke G."/>
        </authorList>
    </citation>
    <scope>NUCLEOTIDE SEQUENCE</scope>
</reference>
<evidence type="ECO:0000256" key="1">
    <source>
        <dbReference type="ARBA" id="ARBA00004496"/>
    </source>
</evidence>
<keyword evidence="3 4" id="KW-0175">Coiled coil</keyword>
<dbReference type="AlphaFoldDB" id="A0AAD2JMV3"/>
<gene>
    <name evidence="7" type="ORF">CYCCA115_LOCUS20560</name>
</gene>
<keyword evidence="8" id="KW-1185">Reference proteome</keyword>
<dbReference type="PANTHER" id="PTHR18947">
    <property type="entry name" value="HOOK PROTEINS"/>
    <property type="match status" value="1"/>
</dbReference>
<dbReference type="GO" id="GO:0030705">
    <property type="term" value="P:cytoskeleton-dependent intracellular transport"/>
    <property type="evidence" value="ECO:0007669"/>
    <property type="project" value="InterPro"/>
</dbReference>
<dbReference type="GO" id="GO:0031122">
    <property type="term" value="P:cytoplasmic microtubule organization"/>
    <property type="evidence" value="ECO:0007669"/>
    <property type="project" value="InterPro"/>
</dbReference>
<dbReference type="GO" id="GO:0005737">
    <property type="term" value="C:cytoplasm"/>
    <property type="evidence" value="ECO:0007669"/>
    <property type="project" value="UniProtKB-SubCell"/>
</dbReference>
<feature type="domain" description="Hook C-terminal" evidence="5">
    <location>
        <begin position="208"/>
        <end position="457"/>
    </location>
</feature>
<dbReference type="CDD" id="cd22211">
    <property type="entry name" value="HkD_SF"/>
    <property type="match status" value="1"/>
</dbReference>
<dbReference type="InterPro" id="IPR036872">
    <property type="entry name" value="CH_dom_sf"/>
</dbReference>
<protein>
    <recommendedName>
        <fullName evidence="9">Calponin-homology (CH) domain-containing protein</fullName>
    </recommendedName>
</protein>
<name>A0AAD2JMV3_9STRA</name>
<accession>A0AAD2JMV3</accession>
<dbReference type="GO" id="GO:0008017">
    <property type="term" value="F:microtubule binding"/>
    <property type="evidence" value="ECO:0007669"/>
    <property type="project" value="InterPro"/>
</dbReference>
<comment type="caution">
    <text evidence="7">The sequence shown here is derived from an EMBL/GenBank/DDBJ whole genome shotgun (WGS) entry which is preliminary data.</text>
</comment>
<organism evidence="7 8">
    <name type="scientific">Cylindrotheca closterium</name>
    <dbReference type="NCBI Taxonomy" id="2856"/>
    <lineage>
        <taxon>Eukaryota</taxon>
        <taxon>Sar</taxon>
        <taxon>Stramenopiles</taxon>
        <taxon>Ochrophyta</taxon>
        <taxon>Bacillariophyta</taxon>
        <taxon>Bacillariophyceae</taxon>
        <taxon>Bacillariophycidae</taxon>
        <taxon>Bacillariales</taxon>
        <taxon>Bacillariaceae</taxon>
        <taxon>Cylindrotheca</taxon>
    </lineage>
</organism>
<dbReference type="EMBL" id="CAKOGP040002180">
    <property type="protein sequence ID" value="CAJ1964293.1"/>
    <property type="molecule type" value="Genomic_DNA"/>
</dbReference>
<dbReference type="Proteomes" id="UP001295423">
    <property type="component" value="Unassembled WGS sequence"/>
</dbReference>
<comment type="subcellular location">
    <subcellularLocation>
        <location evidence="1">Cytoplasm</location>
    </subcellularLocation>
</comment>
<feature type="domain" description="HOOK N-terminal" evidence="6">
    <location>
        <begin position="10"/>
        <end position="142"/>
    </location>
</feature>
<dbReference type="PANTHER" id="PTHR18947:SF28">
    <property type="entry name" value="GIRDIN, ISOFORM A"/>
    <property type="match status" value="1"/>
</dbReference>
<evidence type="ECO:0000313" key="8">
    <source>
        <dbReference type="Proteomes" id="UP001295423"/>
    </source>
</evidence>
<evidence type="ECO:0000256" key="4">
    <source>
        <dbReference type="SAM" id="Coils"/>
    </source>
</evidence>
<sequence length="590" mass="66222">MGDDGGKPNAMLDFLATFPTLSGHPPTDMQELGDGVAIFEALSEIGPDYFDPTTIARHLGDNWALKSSNLRKLVRNLEWYFHEELKKEADFETLNSELGNIARSGDEKGIAHLIELVAAASVTCDLKGMFVGRIMRMQPASQLELKGVIERGMKRISVYDGGNDDIDELEMNFDTPDANEEEDKEDGALFDADHLKDPSAVDREDLETALLETRRELQHQKSQISEIREDGEKAQTKLRALVEDLQDRLAKRQDELITAEEELRTATADLDEAKSKIHDLEEEKAQLDDELDVASAKATQLHKAEATVIAYRKKLEGVGVINQQMTDLEDQAAGYLRQIMDLESEVKKTTTLSRQVDTLQKQLSELQRDKMESSDTQKNSSAEIGELKNLLSAAEKAKKMYQDELKELREQQAAMVDVPEVEGFDRQSEATTTSPADREKTMRLEIENQKLKEQIQAMSQNGDVPVPPTVETASAPVVPPSPTADTSALEKEVAELKNALAKKETENKKIGSDKDKLEAYTKRTLAKFQDKYLVALQECKAKLKEKQDKIEILESRSATEKTAQKREERLLSSTIYELGLAIMQNRLKER</sequence>
<evidence type="ECO:0000259" key="6">
    <source>
        <dbReference type="Pfam" id="PF19047"/>
    </source>
</evidence>
<feature type="coiled-coil region" evidence="4">
    <location>
        <begin position="203"/>
        <end position="297"/>
    </location>
</feature>
<proteinExistence type="predicted"/>
<evidence type="ECO:0000256" key="3">
    <source>
        <dbReference type="ARBA" id="ARBA00023054"/>
    </source>
</evidence>
<evidence type="ECO:0000256" key="2">
    <source>
        <dbReference type="ARBA" id="ARBA00022490"/>
    </source>
</evidence>
<dbReference type="InterPro" id="IPR008636">
    <property type="entry name" value="Hook_C"/>
</dbReference>
<feature type="coiled-coil region" evidence="4">
    <location>
        <begin position="325"/>
        <end position="414"/>
    </location>
</feature>
<dbReference type="Pfam" id="PF19047">
    <property type="entry name" value="HOOK_N"/>
    <property type="match status" value="1"/>
</dbReference>
<evidence type="ECO:0000313" key="7">
    <source>
        <dbReference type="EMBL" id="CAJ1964293.1"/>
    </source>
</evidence>